<dbReference type="EC" id="3.2.1.8" evidence="4 10"/>
<dbReference type="FunFam" id="2.60.120.180:FF:000001">
    <property type="entry name" value="Endo-1,4-beta-xylanase"/>
    <property type="match status" value="1"/>
</dbReference>
<reference evidence="15" key="1">
    <citation type="journal article" date="2014" name="Genome Announc.">
        <title>Draft genome sequence of Colletotrichum sublineola, a destructive pathogen of cultivated sorghum.</title>
        <authorList>
            <person name="Baroncelli R."/>
            <person name="Sanz-Martin J.M."/>
            <person name="Rech G.E."/>
            <person name="Sukno S.A."/>
            <person name="Thon M.R."/>
        </authorList>
    </citation>
    <scope>NUCLEOTIDE SEQUENCE [LARGE SCALE GENOMIC DNA]</scope>
    <source>
        <strain evidence="15">TX430BB</strain>
    </source>
</reference>
<feature type="signal peptide" evidence="12">
    <location>
        <begin position="1"/>
        <end position="19"/>
    </location>
</feature>
<name>A0A066XFB3_COLSU</name>
<keyword evidence="15" id="KW-1185">Reference proteome</keyword>
<comment type="catalytic activity">
    <reaction evidence="1 10 11">
        <text>Endohydrolysis of (1-&gt;4)-beta-D-xylosidic linkages in xylans.</text>
        <dbReference type="EC" id="3.2.1.8"/>
    </reaction>
</comment>
<gene>
    <name evidence="14" type="ORF">CSUB01_10115</name>
</gene>
<dbReference type="InterPro" id="IPR001137">
    <property type="entry name" value="Glyco_hydro_11"/>
</dbReference>
<dbReference type="InterPro" id="IPR013320">
    <property type="entry name" value="ConA-like_dom_sf"/>
</dbReference>
<evidence type="ECO:0000256" key="4">
    <source>
        <dbReference type="ARBA" id="ARBA00012590"/>
    </source>
</evidence>
<dbReference type="PANTHER" id="PTHR46828">
    <property type="entry name" value="ENDO-1,4-BETA-XYLANASE A-RELATED"/>
    <property type="match status" value="1"/>
</dbReference>
<feature type="active site" description="Nucleophile" evidence="10">
    <location>
        <position position="121"/>
    </location>
</feature>
<accession>A0A066XFB3</accession>
<evidence type="ECO:0000256" key="1">
    <source>
        <dbReference type="ARBA" id="ARBA00000681"/>
    </source>
</evidence>
<evidence type="ECO:0000256" key="5">
    <source>
        <dbReference type="ARBA" id="ARBA00022651"/>
    </source>
</evidence>
<evidence type="ECO:0000256" key="3">
    <source>
        <dbReference type="ARBA" id="ARBA00007792"/>
    </source>
</evidence>
<dbReference type="eggNOG" id="ENOG502RXA7">
    <property type="taxonomic scope" value="Eukaryota"/>
</dbReference>
<dbReference type="OrthoDB" id="2115822at2759"/>
<evidence type="ECO:0000256" key="9">
    <source>
        <dbReference type="ARBA" id="ARBA00023326"/>
    </source>
</evidence>
<evidence type="ECO:0000259" key="13">
    <source>
        <dbReference type="PROSITE" id="PS51761"/>
    </source>
</evidence>
<evidence type="ECO:0000256" key="8">
    <source>
        <dbReference type="ARBA" id="ARBA00023295"/>
    </source>
</evidence>
<dbReference type="PANTHER" id="PTHR46828:SF3">
    <property type="entry name" value="ENDO-1,4-BETA-XYLANASE"/>
    <property type="match status" value="1"/>
</dbReference>
<dbReference type="EMBL" id="JMSE01000789">
    <property type="protein sequence ID" value="KDN67622.1"/>
    <property type="molecule type" value="Genomic_DNA"/>
</dbReference>
<dbReference type="PRINTS" id="PR00911">
    <property type="entry name" value="GLHYDRLASE11"/>
</dbReference>
<dbReference type="InterPro" id="IPR018208">
    <property type="entry name" value="GH11_AS_1"/>
</dbReference>
<dbReference type="GO" id="GO:0031176">
    <property type="term" value="F:endo-1,4-beta-xylanase activity"/>
    <property type="evidence" value="ECO:0007669"/>
    <property type="project" value="UniProtKB-UniRule"/>
</dbReference>
<feature type="domain" description="GH11" evidence="13">
    <location>
        <begin position="35"/>
        <end position="225"/>
    </location>
</feature>
<evidence type="ECO:0000256" key="6">
    <source>
        <dbReference type="ARBA" id="ARBA00022801"/>
    </source>
</evidence>
<dbReference type="OMA" id="DYWQNWT"/>
<sequence>MRSFTSLFTATLAAVGALAAPAAEPPMTTDLIKRASTPSSTGTNNGYYYSWWTDGASPVTYTNGAGGSYSVQWQSGGNFVGGKGWRTGGARTIKYSGTFAPVNNGNAYLTVYGWTRNPLIEYYIVENHGSYNPGSAGTLKGQVTADGSVYKLYQATRVNAPSIDGTKTFQQFWAVRENKRSSGSVNTQTFFDAWKKAGMNLGTHDYMIMATEGYKSAGSASITVS</sequence>
<feature type="chain" id="PRO_5001630244" description="Endo-1,4-beta-xylanase" evidence="12">
    <location>
        <begin position="20"/>
        <end position="225"/>
    </location>
</feature>
<dbReference type="PROSITE" id="PS51761">
    <property type="entry name" value="GH11_3"/>
    <property type="match status" value="1"/>
</dbReference>
<comment type="pathway">
    <text evidence="2 10 11">Glycan degradation; xylan degradation.</text>
</comment>
<dbReference type="UniPathway" id="UPA00114"/>
<keyword evidence="12" id="KW-0732">Signal</keyword>
<evidence type="ECO:0000256" key="12">
    <source>
        <dbReference type="SAM" id="SignalP"/>
    </source>
</evidence>
<keyword evidence="9 10" id="KW-0624">Polysaccharide degradation</keyword>
<comment type="caution">
    <text evidence="14">The sequence shown here is derived from an EMBL/GenBank/DDBJ whole genome shotgun (WGS) entry which is preliminary data.</text>
</comment>
<dbReference type="GO" id="GO:0045493">
    <property type="term" value="P:xylan catabolic process"/>
    <property type="evidence" value="ECO:0007669"/>
    <property type="project" value="UniProtKB-UniRule"/>
</dbReference>
<dbReference type="SUPFAM" id="SSF49899">
    <property type="entry name" value="Concanavalin A-like lectins/glucanases"/>
    <property type="match status" value="1"/>
</dbReference>
<dbReference type="PROSITE" id="PS00776">
    <property type="entry name" value="GH11_1"/>
    <property type="match status" value="1"/>
</dbReference>
<dbReference type="InterPro" id="IPR033123">
    <property type="entry name" value="GH11_dom"/>
</dbReference>
<dbReference type="Proteomes" id="UP000027238">
    <property type="component" value="Unassembled WGS sequence"/>
</dbReference>
<organism evidence="14 15">
    <name type="scientific">Colletotrichum sublineola</name>
    <name type="common">Sorghum anthracnose fungus</name>
    <dbReference type="NCBI Taxonomy" id="1173701"/>
    <lineage>
        <taxon>Eukaryota</taxon>
        <taxon>Fungi</taxon>
        <taxon>Dikarya</taxon>
        <taxon>Ascomycota</taxon>
        <taxon>Pezizomycotina</taxon>
        <taxon>Sordariomycetes</taxon>
        <taxon>Hypocreomycetidae</taxon>
        <taxon>Glomerellales</taxon>
        <taxon>Glomerellaceae</taxon>
        <taxon>Colletotrichum</taxon>
        <taxon>Colletotrichum graminicola species complex</taxon>
    </lineage>
</organism>
<comment type="similarity">
    <text evidence="3 10 11">Belongs to the glycosyl hydrolase 11 (cellulase G) family.</text>
</comment>
<proteinExistence type="inferred from homology"/>
<evidence type="ECO:0000256" key="11">
    <source>
        <dbReference type="RuleBase" id="RU362015"/>
    </source>
</evidence>
<dbReference type="Pfam" id="PF00457">
    <property type="entry name" value="Glyco_hydro_11"/>
    <property type="match status" value="1"/>
</dbReference>
<keyword evidence="5 10" id="KW-0858">Xylan degradation</keyword>
<evidence type="ECO:0000256" key="10">
    <source>
        <dbReference type="PROSITE-ProRule" id="PRU01097"/>
    </source>
</evidence>
<keyword evidence="8 10" id="KW-0326">Glycosidase</keyword>
<evidence type="ECO:0000256" key="2">
    <source>
        <dbReference type="ARBA" id="ARBA00004851"/>
    </source>
</evidence>
<dbReference type="InterPro" id="IPR013319">
    <property type="entry name" value="GH11/12"/>
</dbReference>
<evidence type="ECO:0000313" key="15">
    <source>
        <dbReference type="Proteomes" id="UP000027238"/>
    </source>
</evidence>
<dbReference type="AlphaFoldDB" id="A0A066XFB3"/>
<keyword evidence="7 10" id="KW-0119">Carbohydrate metabolism</keyword>
<protein>
    <recommendedName>
        <fullName evidence="4 10">Endo-1,4-beta-xylanase</fullName>
        <ecNumber evidence="4 10">3.2.1.8</ecNumber>
    </recommendedName>
</protein>
<evidence type="ECO:0000256" key="7">
    <source>
        <dbReference type="ARBA" id="ARBA00023277"/>
    </source>
</evidence>
<dbReference type="Gene3D" id="2.60.120.180">
    <property type="match status" value="1"/>
</dbReference>
<feature type="active site" description="Proton donor" evidence="10">
    <location>
        <position position="212"/>
    </location>
</feature>
<keyword evidence="6 10" id="KW-0378">Hydrolase</keyword>
<evidence type="ECO:0000313" key="14">
    <source>
        <dbReference type="EMBL" id="KDN67622.1"/>
    </source>
</evidence>
<dbReference type="HOGENOM" id="CLU_052631_0_0_1"/>